<accession>A0A2G3E597</accession>
<evidence type="ECO:0000313" key="2">
    <source>
        <dbReference type="EMBL" id="PHU38452.1"/>
    </source>
</evidence>
<proteinExistence type="predicted"/>
<dbReference type="EMBL" id="PDYG01000008">
    <property type="protein sequence ID" value="PHU38452.1"/>
    <property type="molecule type" value="Genomic_DNA"/>
</dbReference>
<dbReference type="Proteomes" id="UP000224563">
    <property type="component" value="Unassembled WGS sequence"/>
</dbReference>
<comment type="caution">
    <text evidence="2">The sequence shown here is derived from an EMBL/GenBank/DDBJ whole genome shotgun (WGS) entry which is preliminary data.</text>
</comment>
<gene>
    <name evidence="2" type="ORF">CSX02_02640</name>
</gene>
<dbReference type="AlphaFoldDB" id="A0A2G3E597"/>
<keyword evidence="1" id="KW-0812">Transmembrane</keyword>
<protein>
    <submittedName>
        <fullName evidence="2">Transglycosylase</fullName>
    </submittedName>
</protein>
<feature type="transmembrane region" description="Helical" evidence="1">
    <location>
        <begin position="12"/>
        <end position="34"/>
    </location>
</feature>
<evidence type="ECO:0000256" key="1">
    <source>
        <dbReference type="SAM" id="Phobius"/>
    </source>
</evidence>
<keyword evidence="1" id="KW-1133">Transmembrane helix</keyword>
<evidence type="ECO:0000313" key="3">
    <source>
        <dbReference type="Proteomes" id="UP000224563"/>
    </source>
</evidence>
<feature type="transmembrane region" description="Helical" evidence="1">
    <location>
        <begin position="83"/>
        <end position="106"/>
    </location>
</feature>
<keyword evidence="1" id="KW-0472">Membrane</keyword>
<reference evidence="2 3" key="1">
    <citation type="submission" date="2017-10" db="EMBL/GenBank/DDBJ databases">
        <title>Resolving the taxonomy of Roseburia spp., Eubacterium rectale and Agathobacter spp. through phylogenomic analysis.</title>
        <authorList>
            <person name="Sheridan P.O."/>
            <person name="Walker A.W."/>
            <person name="Duncan S.H."/>
            <person name="Scott K.P."/>
            <person name="Toole P.W.O."/>
            <person name="Luis P."/>
            <person name="Flint H.J."/>
        </authorList>
    </citation>
    <scope>NUCLEOTIDE SEQUENCE [LARGE SCALE GENOMIC DNA]</scope>
    <source>
        <strain evidence="2 3">JK623</strain>
    </source>
</reference>
<reference evidence="2 3" key="2">
    <citation type="submission" date="2017-10" db="EMBL/GenBank/DDBJ databases">
        <authorList>
            <person name="Banno H."/>
            <person name="Chua N.-H."/>
        </authorList>
    </citation>
    <scope>NUCLEOTIDE SEQUENCE [LARGE SCALE GENOMIC DNA]</scope>
    <source>
        <strain evidence="2 3">JK623</strain>
    </source>
</reference>
<keyword evidence="3" id="KW-1185">Reference proteome</keyword>
<name>A0A2G3E597_9FIRM</name>
<organism evidence="2 3">
    <name type="scientific">Agathobacter ruminis</name>
    <dbReference type="NCBI Taxonomy" id="1712665"/>
    <lineage>
        <taxon>Bacteria</taxon>
        <taxon>Bacillati</taxon>
        <taxon>Bacillota</taxon>
        <taxon>Clostridia</taxon>
        <taxon>Lachnospirales</taxon>
        <taxon>Lachnospiraceae</taxon>
        <taxon>Agathobacter</taxon>
    </lineage>
</organism>
<feature type="transmembrane region" description="Helical" evidence="1">
    <location>
        <begin position="112"/>
        <end position="134"/>
    </location>
</feature>
<dbReference type="RefSeq" id="WP_031541994.1">
    <property type="nucleotide sequence ID" value="NZ_JANSWH010000051.1"/>
</dbReference>
<feature type="transmembrane region" description="Helical" evidence="1">
    <location>
        <begin position="40"/>
        <end position="62"/>
    </location>
</feature>
<sequence>MRRRDLTVPALLLEAVTIIIAVTYMVLQIAYGIHYHRGPLMIIMNCVVMLVVYAFFTLLSIYPEWVNRLPEETSRGKVRTLTLWMVRLEKLIFSVGLVIPCVFDVIGREIPGPASLILVACMILSAAGFEWAIIREIKKLS</sequence>